<dbReference type="OrthoDB" id="7375466at2"/>
<evidence type="ECO:0000313" key="4">
    <source>
        <dbReference type="EMBL" id="TQM00252.1"/>
    </source>
</evidence>
<evidence type="ECO:0000256" key="2">
    <source>
        <dbReference type="ARBA" id="ARBA00022525"/>
    </source>
</evidence>
<dbReference type="SUPFAM" id="SSF49464">
    <property type="entry name" value="Carboxypeptidase regulatory domain-like"/>
    <property type="match status" value="2"/>
</dbReference>
<dbReference type="PANTHER" id="PTHR36108">
    <property type="entry name" value="COLOSSIN-B-RELATED"/>
    <property type="match status" value="1"/>
</dbReference>
<dbReference type="SUPFAM" id="SSF49478">
    <property type="entry name" value="Cna protein B-type domain"/>
    <property type="match status" value="1"/>
</dbReference>
<sequence length="258" mass="26445">MVENTALRETLVVFGTVRRTEGPPVSGAVVTLADMAGRKIGSAYTGPDGEYRLTVSTGGTYLIIASALGHEPIASLVAVGDETVRHDMTVAGVGGLTGMVRIAGTGRPVADATITVTDVQGEVVGTARTGMEGGFSFISLPEGMYTLVVSAPSHQPAAAAVTIRQGAQARQDLVLAARGSMHGEVWTHDRPYPGARVSLMNEAGKIVATTMSDSDGLFVFEDLPLGTYTLVAAGHGPAAVPVQVKDGNAVDADVTLTA</sequence>
<dbReference type="Gene3D" id="2.60.40.10">
    <property type="entry name" value="Immunoglobulins"/>
    <property type="match status" value="1"/>
</dbReference>
<organism evidence="4 5">
    <name type="scientific">Actinoallomurus bryophytorum</name>
    <dbReference type="NCBI Taxonomy" id="1490222"/>
    <lineage>
        <taxon>Bacteria</taxon>
        <taxon>Bacillati</taxon>
        <taxon>Actinomycetota</taxon>
        <taxon>Actinomycetes</taxon>
        <taxon>Streptosporangiales</taxon>
        <taxon>Thermomonosporaceae</taxon>
        <taxon>Actinoallomurus</taxon>
    </lineage>
</organism>
<keyword evidence="2" id="KW-0964">Secreted</keyword>
<keyword evidence="4" id="KW-0121">Carboxypeptidase</keyword>
<dbReference type="GO" id="GO:0005975">
    <property type="term" value="P:carbohydrate metabolic process"/>
    <property type="evidence" value="ECO:0007669"/>
    <property type="project" value="UniProtKB-ARBA"/>
</dbReference>
<keyword evidence="4" id="KW-0645">Protease</keyword>
<evidence type="ECO:0000313" key="5">
    <source>
        <dbReference type="Proteomes" id="UP000316096"/>
    </source>
</evidence>
<proteinExistence type="inferred from homology"/>
<dbReference type="InterPro" id="IPR008969">
    <property type="entry name" value="CarboxyPept-like_regulatory"/>
</dbReference>
<keyword evidence="5" id="KW-1185">Reference proteome</keyword>
<dbReference type="InterPro" id="IPR013783">
    <property type="entry name" value="Ig-like_fold"/>
</dbReference>
<dbReference type="RefSeq" id="WP_141959662.1">
    <property type="nucleotide sequence ID" value="NZ_VFOZ01000001.1"/>
</dbReference>
<dbReference type="PANTHER" id="PTHR36108:SF13">
    <property type="entry name" value="COLOSSIN-B-RELATED"/>
    <property type="match status" value="1"/>
</dbReference>
<gene>
    <name evidence="4" type="ORF">FB559_5960</name>
</gene>
<accession>A0A543CT20</accession>
<dbReference type="AlphaFoldDB" id="A0A543CT20"/>
<dbReference type="Gene3D" id="2.60.40.1120">
    <property type="entry name" value="Carboxypeptidase-like, regulatory domain"/>
    <property type="match status" value="2"/>
</dbReference>
<dbReference type="GO" id="GO:0004180">
    <property type="term" value="F:carboxypeptidase activity"/>
    <property type="evidence" value="ECO:0007669"/>
    <property type="project" value="UniProtKB-KW"/>
</dbReference>
<dbReference type="Pfam" id="PF13620">
    <property type="entry name" value="CarboxypepD_reg"/>
    <property type="match status" value="3"/>
</dbReference>
<keyword evidence="4" id="KW-0378">Hydrolase</keyword>
<dbReference type="EMBL" id="VFOZ01000001">
    <property type="protein sequence ID" value="TQM00252.1"/>
    <property type="molecule type" value="Genomic_DNA"/>
</dbReference>
<keyword evidence="3" id="KW-0732">Signal</keyword>
<comment type="caution">
    <text evidence="4">The sequence shown here is derived from an EMBL/GenBank/DDBJ whole genome shotgun (WGS) entry which is preliminary data.</text>
</comment>
<reference evidence="4 5" key="1">
    <citation type="submission" date="2019-06" db="EMBL/GenBank/DDBJ databases">
        <title>Sequencing the genomes of 1000 actinobacteria strains.</title>
        <authorList>
            <person name="Klenk H.-P."/>
        </authorList>
    </citation>
    <scope>NUCLEOTIDE SEQUENCE [LARGE SCALE GENOMIC DNA]</scope>
    <source>
        <strain evidence="4 5">DSM 102200</strain>
    </source>
</reference>
<evidence type="ECO:0000256" key="3">
    <source>
        <dbReference type="ARBA" id="ARBA00022729"/>
    </source>
</evidence>
<name>A0A543CT20_9ACTN</name>
<comment type="similarity">
    <text evidence="1">Belongs to the serine-aspartate repeat-containing protein (SDr) family.</text>
</comment>
<dbReference type="Proteomes" id="UP000316096">
    <property type="component" value="Unassembled WGS sequence"/>
</dbReference>
<protein>
    <submittedName>
        <fullName evidence="4">Carboxypeptidase family protein</fullName>
    </submittedName>
</protein>
<evidence type="ECO:0000256" key="1">
    <source>
        <dbReference type="ARBA" id="ARBA00007257"/>
    </source>
</evidence>